<dbReference type="EMBL" id="ONZQ02000012">
    <property type="protein sequence ID" value="SPO05323.1"/>
    <property type="molecule type" value="Genomic_DNA"/>
</dbReference>
<comment type="caution">
    <text evidence="2">The sequence shown here is derived from an EMBL/GenBank/DDBJ whole genome shotgun (WGS) entry which is preliminary data.</text>
</comment>
<evidence type="ECO:0000313" key="2">
    <source>
        <dbReference type="EMBL" id="SPO05323.1"/>
    </source>
</evidence>
<dbReference type="AlphaFoldDB" id="A0AAE8SY37"/>
<dbReference type="Proteomes" id="UP001187682">
    <property type="component" value="Unassembled WGS sequence"/>
</dbReference>
<accession>A0AAE8SY37</accession>
<evidence type="ECO:0000256" key="1">
    <source>
        <dbReference type="SAM" id="MobiDB-lite"/>
    </source>
</evidence>
<proteinExistence type="predicted"/>
<name>A0AAE8SY37_9PEZI</name>
<feature type="region of interest" description="Disordered" evidence="1">
    <location>
        <begin position="163"/>
        <end position="191"/>
    </location>
</feature>
<evidence type="ECO:0008006" key="4">
    <source>
        <dbReference type="Google" id="ProtNLM"/>
    </source>
</evidence>
<protein>
    <recommendedName>
        <fullName evidence="4">SWIM-type domain-containing protein</fullName>
    </recommendedName>
</protein>
<gene>
    <name evidence="2" type="ORF">DNG_08010</name>
</gene>
<sequence>MTSLPSPRALLTSLLDSISSPSQPDPATTPHTHTQTHHHPRDPPLLPNPLRDAPAEKTALLSTLHVLFPSLLLPALDLLDRGLVAREAEETGVEEDKSRHYTDLYIVKSLASTMRGKGAAGGGARYYLVLLGAWSCTCPSFAFDAFPPLASASLVSGHGMATAGTAGGEGRDEQHGGGGGDGKEWSFGGMSRDGTGTGAGTPCCKHLLACVLAERWGGVLGVYAPLKTIGRGEMAGLVADV</sequence>
<evidence type="ECO:0000313" key="3">
    <source>
        <dbReference type="Proteomes" id="UP001187682"/>
    </source>
</evidence>
<keyword evidence="3" id="KW-1185">Reference proteome</keyword>
<organism evidence="2 3">
    <name type="scientific">Cephalotrichum gorgonifer</name>
    <dbReference type="NCBI Taxonomy" id="2041049"/>
    <lineage>
        <taxon>Eukaryota</taxon>
        <taxon>Fungi</taxon>
        <taxon>Dikarya</taxon>
        <taxon>Ascomycota</taxon>
        <taxon>Pezizomycotina</taxon>
        <taxon>Sordariomycetes</taxon>
        <taxon>Hypocreomycetidae</taxon>
        <taxon>Microascales</taxon>
        <taxon>Microascaceae</taxon>
        <taxon>Cephalotrichum</taxon>
    </lineage>
</organism>
<feature type="region of interest" description="Disordered" evidence="1">
    <location>
        <begin position="16"/>
        <end position="52"/>
    </location>
</feature>
<reference evidence="2" key="1">
    <citation type="submission" date="2018-03" db="EMBL/GenBank/DDBJ databases">
        <authorList>
            <person name="Guldener U."/>
        </authorList>
    </citation>
    <scope>NUCLEOTIDE SEQUENCE</scope>
</reference>